<proteinExistence type="predicted"/>
<sequence>MSYAFRAIFVLLVLACSTEADYVSPTTLCLFKGHLKHAPSEALFWVEEKGSQCDMPFYTVTDLGFSDFKSIKVMLADGSKGNALIYLYHNREDEDENVAFMNFDRTGYHFSGDNILDFEQFKEAGGQEVVVDFGSCEEGEYPWHFQVASTEAAVGGYVKRNDILP</sequence>
<evidence type="ECO:0000313" key="1">
    <source>
        <dbReference type="EMBL" id="KAK9238744.1"/>
    </source>
</evidence>
<name>A0ACC3T463_LIPKO</name>
<gene>
    <name evidence="1" type="ORF">V1525DRAFT_88306</name>
</gene>
<comment type="caution">
    <text evidence="1">The sequence shown here is derived from an EMBL/GenBank/DDBJ whole genome shotgun (WGS) entry which is preliminary data.</text>
</comment>
<keyword evidence="2" id="KW-1185">Reference proteome</keyword>
<dbReference type="Proteomes" id="UP001433508">
    <property type="component" value="Unassembled WGS sequence"/>
</dbReference>
<organism evidence="1 2">
    <name type="scientific">Lipomyces kononenkoae</name>
    <name type="common">Yeast</name>
    <dbReference type="NCBI Taxonomy" id="34357"/>
    <lineage>
        <taxon>Eukaryota</taxon>
        <taxon>Fungi</taxon>
        <taxon>Dikarya</taxon>
        <taxon>Ascomycota</taxon>
        <taxon>Saccharomycotina</taxon>
        <taxon>Lipomycetes</taxon>
        <taxon>Lipomycetales</taxon>
        <taxon>Lipomycetaceae</taxon>
        <taxon>Lipomyces</taxon>
    </lineage>
</organism>
<reference evidence="2" key="1">
    <citation type="journal article" date="2024" name="Front. Bioeng. Biotechnol.">
        <title>Genome-scale model development and genomic sequencing of the oleaginous clade Lipomyces.</title>
        <authorList>
            <person name="Czajka J.J."/>
            <person name="Han Y."/>
            <person name="Kim J."/>
            <person name="Mondo S.J."/>
            <person name="Hofstad B.A."/>
            <person name="Robles A."/>
            <person name="Haridas S."/>
            <person name="Riley R."/>
            <person name="LaButti K."/>
            <person name="Pangilinan J."/>
            <person name="Andreopoulos W."/>
            <person name="Lipzen A."/>
            <person name="Yan J."/>
            <person name="Wang M."/>
            <person name="Ng V."/>
            <person name="Grigoriev I.V."/>
            <person name="Spatafora J.W."/>
            <person name="Magnuson J.K."/>
            <person name="Baker S.E."/>
            <person name="Pomraning K.R."/>
        </authorList>
    </citation>
    <scope>NUCLEOTIDE SEQUENCE [LARGE SCALE GENOMIC DNA]</scope>
    <source>
        <strain evidence="2">CBS 7786</strain>
    </source>
</reference>
<protein>
    <submittedName>
        <fullName evidence="1">Uncharacterized protein</fullName>
    </submittedName>
</protein>
<dbReference type="EMBL" id="MU971353">
    <property type="protein sequence ID" value="KAK9238744.1"/>
    <property type="molecule type" value="Genomic_DNA"/>
</dbReference>
<evidence type="ECO:0000313" key="2">
    <source>
        <dbReference type="Proteomes" id="UP001433508"/>
    </source>
</evidence>
<accession>A0ACC3T463</accession>